<dbReference type="AlphaFoldDB" id="A0A7X0BSA2"/>
<evidence type="ECO:0000313" key="1">
    <source>
        <dbReference type="EMBL" id="MBB6341371.1"/>
    </source>
</evidence>
<organism evidence="1 2">
    <name type="scientific">Pseudomonas fluvialis</name>
    <dbReference type="NCBI Taxonomy" id="1793966"/>
    <lineage>
        <taxon>Bacteria</taxon>
        <taxon>Pseudomonadati</taxon>
        <taxon>Pseudomonadota</taxon>
        <taxon>Gammaproteobacteria</taxon>
        <taxon>Pseudomonadales</taxon>
        <taxon>Pseudomonadaceae</taxon>
        <taxon>Pseudomonas</taxon>
    </lineage>
</organism>
<reference evidence="1 2" key="1">
    <citation type="submission" date="2020-08" db="EMBL/GenBank/DDBJ databases">
        <title>Functional genomics of gut bacteria from endangered species of beetles.</title>
        <authorList>
            <person name="Carlos-Shanley C."/>
        </authorList>
    </citation>
    <scope>NUCLEOTIDE SEQUENCE [LARGE SCALE GENOMIC DNA]</scope>
    <source>
        <strain evidence="1 2">S00202</strain>
    </source>
</reference>
<sequence>MQIPEDALTNHVVTICLQGGATLGPFNATWSKDKGGDVRELSREYDRFLQGGEQKRFKFHLHDTYSNSVHTLIVDFRQITGIYDHIQLSS</sequence>
<protein>
    <submittedName>
        <fullName evidence="1">Uncharacterized protein</fullName>
    </submittedName>
</protein>
<keyword evidence="2" id="KW-1185">Reference proteome</keyword>
<comment type="caution">
    <text evidence="1">The sequence shown here is derived from an EMBL/GenBank/DDBJ whole genome shotgun (WGS) entry which is preliminary data.</text>
</comment>
<dbReference type="Proteomes" id="UP000557193">
    <property type="component" value="Unassembled WGS sequence"/>
</dbReference>
<proteinExistence type="predicted"/>
<dbReference type="EMBL" id="JACHLL010000002">
    <property type="protein sequence ID" value="MBB6341371.1"/>
    <property type="molecule type" value="Genomic_DNA"/>
</dbReference>
<evidence type="ECO:0000313" key="2">
    <source>
        <dbReference type="Proteomes" id="UP000557193"/>
    </source>
</evidence>
<gene>
    <name evidence="1" type="ORF">HNP49_001528</name>
</gene>
<accession>A0A7X0BSA2</accession>
<name>A0A7X0BSA2_9PSED</name>
<dbReference type="RefSeq" id="WP_184682038.1">
    <property type="nucleotide sequence ID" value="NZ_JACHLL010000002.1"/>
</dbReference>